<dbReference type="InterPro" id="IPR001509">
    <property type="entry name" value="Epimerase_deHydtase"/>
</dbReference>
<gene>
    <name evidence="3" type="ORF">ERS852407_02166</name>
</gene>
<evidence type="ECO:0000313" key="3">
    <source>
        <dbReference type="EMBL" id="CUO21016.1"/>
    </source>
</evidence>
<dbReference type="EMBL" id="CYZE01000004">
    <property type="protein sequence ID" value="CUO21016.1"/>
    <property type="molecule type" value="Genomic_DNA"/>
</dbReference>
<dbReference type="InterPro" id="IPR036291">
    <property type="entry name" value="NAD(P)-bd_dom_sf"/>
</dbReference>
<organism evidence="3 4">
    <name type="scientific">Hungatella hathewayi</name>
    <dbReference type="NCBI Taxonomy" id="154046"/>
    <lineage>
        <taxon>Bacteria</taxon>
        <taxon>Bacillati</taxon>
        <taxon>Bacillota</taxon>
        <taxon>Clostridia</taxon>
        <taxon>Lachnospirales</taxon>
        <taxon>Lachnospiraceae</taxon>
        <taxon>Hungatella</taxon>
    </lineage>
</organism>
<name>A0A174DAV4_9FIRM</name>
<dbReference type="SUPFAM" id="SSF51735">
    <property type="entry name" value="NAD(P)-binding Rossmann-fold domains"/>
    <property type="match status" value="1"/>
</dbReference>
<dbReference type="Proteomes" id="UP000095651">
    <property type="component" value="Unassembled WGS sequence"/>
</dbReference>
<proteinExistence type="inferred from homology"/>
<dbReference type="PANTHER" id="PTHR43000">
    <property type="entry name" value="DTDP-D-GLUCOSE 4,6-DEHYDRATASE-RELATED"/>
    <property type="match status" value="1"/>
</dbReference>
<sequence>MNIVVTGATSFIGAPMVDKLIGMGHDVYAVVRPASKNIARLDTGRERLHVIEMNLEEADRLDGAILVPCEAFFHFGWDGAGSENRMNRDVQQKNASDSLKALEGARKLGCRTFLFSGSQAEYGIHREAMTEDTPLNPVSEYGKAKVDFGRQAMEAVSRWRQEGYDCHGDSCTERASDHFRYIHARIFSIYGPGDHPWSLVESCLKTFPAGGYLSLGECTQMWNFLYLDDLLEALTALWLSGAEGIFNVAGERGETRPLRDYVRLMYEACGCHGCYSYGRRPQNAEGPVNLIPDVKKLMEATDWRQEIPFQEGIRRLIQSKNI</sequence>
<dbReference type="Pfam" id="PF01370">
    <property type="entry name" value="Epimerase"/>
    <property type="match status" value="1"/>
</dbReference>
<evidence type="ECO:0000313" key="4">
    <source>
        <dbReference type="Proteomes" id="UP000095651"/>
    </source>
</evidence>
<comment type="similarity">
    <text evidence="1">Belongs to the NAD(P)-dependent epimerase/dehydratase family.</text>
</comment>
<accession>A0A174DAV4</accession>
<dbReference type="AlphaFoldDB" id="A0A174DAV4"/>
<dbReference type="RefSeq" id="WP_055654898.1">
    <property type="nucleotide sequence ID" value="NZ_CABIXC010000004.1"/>
</dbReference>
<dbReference type="Gene3D" id="3.40.50.720">
    <property type="entry name" value="NAD(P)-binding Rossmann-like Domain"/>
    <property type="match status" value="1"/>
</dbReference>
<feature type="domain" description="NAD-dependent epimerase/dehydratase" evidence="2">
    <location>
        <begin position="3"/>
        <end position="249"/>
    </location>
</feature>
<protein>
    <submittedName>
        <fullName evidence="3">NAD-dependent epimerase/dehydratase</fullName>
    </submittedName>
</protein>
<reference evidence="3 4" key="1">
    <citation type="submission" date="2015-09" db="EMBL/GenBank/DDBJ databases">
        <authorList>
            <consortium name="Pathogen Informatics"/>
        </authorList>
    </citation>
    <scope>NUCLEOTIDE SEQUENCE [LARGE SCALE GENOMIC DNA]</scope>
    <source>
        <strain evidence="3 4">2789STDY5608850</strain>
    </source>
</reference>
<evidence type="ECO:0000259" key="2">
    <source>
        <dbReference type="Pfam" id="PF01370"/>
    </source>
</evidence>
<evidence type="ECO:0000256" key="1">
    <source>
        <dbReference type="ARBA" id="ARBA00007637"/>
    </source>
</evidence>